<dbReference type="OrthoDB" id="1262810at2759"/>
<dbReference type="PROSITE" id="PS00212">
    <property type="entry name" value="ALBUMIN_1"/>
    <property type="match status" value="1"/>
</dbReference>
<dbReference type="InterPro" id="IPR020857">
    <property type="entry name" value="Serum_albumin_CS"/>
</dbReference>
<feature type="domain" description="BTB" evidence="1">
    <location>
        <begin position="2651"/>
        <end position="2712"/>
    </location>
</feature>
<evidence type="ECO:0000313" key="3">
    <source>
        <dbReference type="EMBL" id="GES91902.1"/>
    </source>
</evidence>
<dbReference type="Proteomes" id="UP000615446">
    <property type="component" value="Unassembled WGS sequence"/>
</dbReference>
<dbReference type="InterPro" id="IPR011333">
    <property type="entry name" value="SKP1/BTB/POZ_sf"/>
</dbReference>
<dbReference type="GO" id="GO:0030544">
    <property type="term" value="F:Hsp70 protein binding"/>
    <property type="evidence" value="ECO:0007669"/>
    <property type="project" value="TreeGrafter"/>
</dbReference>
<dbReference type="STRING" id="94130.A0A2Z6R6G3"/>
<gene>
    <name evidence="3" type="ORF">RCL2_001870100</name>
    <name evidence="2" type="ORF">RclHR1_02760005</name>
</gene>
<dbReference type="PROSITE" id="PS50097">
    <property type="entry name" value="BTB"/>
    <property type="match status" value="1"/>
</dbReference>
<dbReference type="Pfam" id="PF00651">
    <property type="entry name" value="BTB"/>
    <property type="match status" value="1"/>
</dbReference>
<dbReference type="InterPro" id="IPR000210">
    <property type="entry name" value="BTB/POZ_dom"/>
</dbReference>
<name>A0A2Z6R6G3_9GLOM</name>
<protein>
    <submittedName>
        <fullName evidence="3">BTB/POZ protein</fullName>
    </submittedName>
</protein>
<organism evidence="2 4">
    <name type="scientific">Rhizophagus clarus</name>
    <dbReference type="NCBI Taxonomy" id="94130"/>
    <lineage>
        <taxon>Eukaryota</taxon>
        <taxon>Fungi</taxon>
        <taxon>Fungi incertae sedis</taxon>
        <taxon>Mucoromycota</taxon>
        <taxon>Glomeromycotina</taxon>
        <taxon>Glomeromycetes</taxon>
        <taxon>Glomerales</taxon>
        <taxon>Glomeraceae</taxon>
        <taxon>Rhizophagus</taxon>
    </lineage>
</organism>
<evidence type="ECO:0000313" key="2">
    <source>
        <dbReference type="EMBL" id="GBB96452.1"/>
    </source>
</evidence>
<dbReference type="SMART" id="SM00225">
    <property type="entry name" value="BTB"/>
    <property type="match status" value="1"/>
</dbReference>
<comment type="caution">
    <text evidence="2">The sequence shown here is derived from an EMBL/GenBank/DDBJ whole genome shotgun (WGS) entry which is preliminary data.</text>
</comment>
<reference evidence="2 4" key="1">
    <citation type="submission" date="2017-11" db="EMBL/GenBank/DDBJ databases">
        <title>The genome of Rhizophagus clarus HR1 reveals common genetic basis of auxotrophy among arbuscular mycorrhizal fungi.</title>
        <authorList>
            <person name="Kobayashi Y."/>
        </authorList>
    </citation>
    <scope>NUCLEOTIDE SEQUENCE [LARGE SCALE GENOMIC DNA]</scope>
    <source>
        <strain evidence="2 4">HR1</strain>
    </source>
</reference>
<dbReference type="InterPro" id="IPR052972">
    <property type="entry name" value="Sacsin_chaperone_reg"/>
</dbReference>
<dbReference type="SUPFAM" id="SSF54695">
    <property type="entry name" value="POZ domain"/>
    <property type="match status" value="1"/>
</dbReference>
<dbReference type="Gene3D" id="3.30.710.10">
    <property type="entry name" value="Potassium Channel Kv1.1, Chain A"/>
    <property type="match status" value="1"/>
</dbReference>
<dbReference type="SUPFAM" id="SSF55874">
    <property type="entry name" value="ATPase domain of HSP90 chaperone/DNA topoisomerase II/histidine kinase"/>
    <property type="match status" value="2"/>
</dbReference>
<evidence type="ECO:0000259" key="1">
    <source>
        <dbReference type="PROSITE" id="PS50097"/>
    </source>
</evidence>
<dbReference type="InterPro" id="IPR058210">
    <property type="entry name" value="SACS/Nov_dom"/>
</dbReference>
<dbReference type="NCBIfam" id="NF047352">
    <property type="entry name" value="P_loop_sacsin"/>
    <property type="match status" value="1"/>
</dbReference>
<keyword evidence="4" id="KW-1185">Reference proteome</keyword>
<dbReference type="EMBL" id="BLAL01000208">
    <property type="protein sequence ID" value="GES91902.1"/>
    <property type="molecule type" value="Genomic_DNA"/>
</dbReference>
<dbReference type="PANTHER" id="PTHR15600">
    <property type="entry name" value="SACSIN"/>
    <property type="match status" value="1"/>
</dbReference>
<dbReference type="Proteomes" id="UP000247702">
    <property type="component" value="Unassembled WGS sequence"/>
</dbReference>
<dbReference type="InterPro" id="IPR036890">
    <property type="entry name" value="HATPase_C_sf"/>
</dbReference>
<accession>A0A2Z6R6G3</accession>
<dbReference type="Pfam" id="PF25794">
    <property type="entry name" value="SACS"/>
    <property type="match status" value="2"/>
</dbReference>
<reference evidence="3" key="2">
    <citation type="submission" date="2019-10" db="EMBL/GenBank/DDBJ databases">
        <title>Conservation and host-specific expression of non-tandemly repeated heterogenous ribosome RNA gene in arbuscular mycorrhizal fungi.</title>
        <authorList>
            <person name="Maeda T."/>
            <person name="Kobayashi Y."/>
            <person name="Nakagawa T."/>
            <person name="Ezawa T."/>
            <person name="Yamaguchi K."/>
            <person name="Bino T."/>
            <person name="Nishimoto Y."/>
            <person name="Shigenobu S."/>
            <person name="Kawaguchi M."/>
        </authorList>
    </citation>
    <scope>NUCLEOTIDE SEQUENCE</scope>
    <source>
        <strain evidence="3">HR1</strain>
    </source>
</reference>
<dbReference type="PANTHER" id="PTHR15600:SF42">
    <property type="entry name" value="SACSIN"/>
    <property type="match status" value="1"/>
</dbReference>
<dbReference type="EMBL" id="BEXD01001957">
    <property type="protein sequence ID" value="GBB96452.1"/>
    <property type="molecule type" value="Genomic_DNA"/>
</dbReference>
<sequence length="2833" mass="331524">MPENYSQEEPITRRLHGILKDYPDGSQILREILQNSDDAKSTEQIFILDHNTYPSDSLYEPDSSNYKRINLKLDRYQGPALLAKNNTIFEERDFISLKNLSKSEKKDQVDKIGVMGLGFNSIYHITDSPSFISGDKYVIIDTHKWYFSEGGVRFNFVDEKLAEKYPDQLVPFRIPCDETCDNPFKKPFKGTIFRYPLRDSTESEISKRIYKSEEILNMFHNFYKKESINCLLFLNYIERIYFYELKKGATELELLYTIQLENADQIRQQRRLIAENIVPMMKLLKSKKLSSNNQLETSSYVALFSRQQKGVTKEINSWLILNYLDDLLETEAYHQKKFDTNISDLKLIPNVGLAIPLDNLNVAGRLFCFLPLPIEMPFPASVHGYFAVKTDRRSLWSPAEKEDLSTGGSADLHVEWNIYLFEKVLPKAWAKFLREIPFKVPKVRPNDAYEFWPIVKKDISGNVSRFCKDLLQNVIECLNVEDRVFRGPSSSNVIGTIPEVSEDLYNTLPFQESEFHWLSLHNGFFGDLGDEKFSKIIGKIGFPVVSDSDSYSIIKSLKNSRHKDILKFFSSSIIRTYLNLNCARWEDDTISRGEVLQLFEYILKDKMFDKLVGFKMIPLSDGTLGTLTQSSDSYVYIDLNNERDIFTNQLNKFIDKSIGLELYSLLHDGANSGWNLNIKILDEFAVADMIKFSLNFAANVNLEEIQILDNRAWICQLWKNILSRYSDLTIFEDIHLIPTSHSTLRKLKTPKKIFSKKLFNNSFISFKKLYTAFQKFGAVFIDDKFDDETIYEVNEISSYVINPRDIISVLSSFLYDPSYPKNLDYTLEIDEASELVNYLSFCLQNFSLSPKLIEIVKHLRIFTEIGHNSLIPLLPESKNWYLLPRGEEKSYGKIIYPRDKGGFMEINSYDMQYILENIIKIPRLGVKEYWRYFVIPYLELQSSEDRDIIIDKLFDRLYKFDRELIEVIGNLSFVPAGTIKMFRQQQTSCFVKLAKPTELFNPGATAVTQLFFEDERVFPIDRYGKHPLSSDKFFNHLQMFWIKTELTSNDIISRINIITMRMKTPKDHYLICIKALYLLKYIDDKWDQISHNNSNEFLEAILEKTWVPTIIFEKHRFSRLKDCCCEKFENLVCFVKPILKYDPKNRNFLSILGWNYKPGERTVLKQLEFCRDNVNKIPSEKLKSICNAIYKYMKVLYDDGKSFLLNPSFYYMKNELKNQSWILCEDKFRSAEEVFIDLFDDSLDQDSLIVGFPEKYYKFKNMFVSMGVRKWSRVGIEDLILIIKKVVEKDENRVLSINEIKNVIQILELITNRYDINPIRLDGLLIPSTKNLLISLQKIHFDDMGDNLGHEKKNQFLVAHPLVTVQVAKELQMQTLAEKICDVYDIGNFDWKSYEQDIFLTSRIKNIIKQENHSLYLLYDLVKEFLQIADDARATRFSVIVDQRQNNNYKKSLLSREMKNLQGPAIWIYCDAQFSNDDLQTLIELKKPCVKDETKVGKFGSGFNYAFHVTDLPSIVSGEYITFLDPQARFLPAKGYHSKRRSEIRINFIENLFKKNFPDQCHPYEAIECCDFTEEFKGTLFRFPLRKILYHISKTWEINQEMLFLRNIESCGFYEMSEQSCRLIWQTRINNIDNCRNFRQNVIDSIDDAQIYQLDIERINDTRKDSEVWAICTGGHDKIKPEYSELEEFSKKNRLKPRGGVACLLAKSDKKSLDNLKTESFPNPPELKGKIFSYLSLSMTSNLGAHLNGDFIMSENDFWNSYRHGEWNKYILFEVLADLHTKLLEYIMELVVRNMRGSSTFISHVTNVTNNIWPINIFADSMFKSYGLNVIRKLGDNNKKFFWTESNGGQLVSLQAARILEKEQTKIFDILIDLKIPIQVVKLDKVKMEHLNDIVKSKKSPNFPYTPISGKLLCKKLQSLRPYEPKKNVFLNDNTHDTLFQLLTFILQDKDSFEFLDGLPLVPLNDGSVGKFDEYNEGNVYYIGSQEQIELFPNVGPSKFVSIYLPNNLMKIFSSEEFSKITNIRKFDATTILDLLKYELPNENILSWNPNGECIPNNNWLESIWTNINKSEKKIELEKLSEFPLLPVIKPFNMLVKPDVKNPILYISKSENHYLLPVLVKLKVRFTNMIFCEDHLKNYILKYTCINIISSLEKVLLNTNTDIKQLFKDLTNSDYADFRRFIREELDTLIKHGKYQKNFYNTLVSLPIWPVHSSENIFVDAKSGILHSFGFSFFSFRNDTNFYNCELENVENMLSKLGATFMNEIEYIKYHILPDIKSSTPSQNYISFLSYILSLENPEIEECLKQNEVIPNKSLTKFVRADTLYDTNNSLFQIIFANTDKVLPSELQNRYFSRNFLYQDSNSCLSALERIGLKRQVNCDTYIECALEIVSQFEERRFPINAIEYRAKALVQYLYEHVNDLNFDNEQWNKIKEIKFIPSERNVQGQFYQKSRETLFESFGKLCSRKYKNICWTQCPIFDENVEPTIIFNECYPEIGKPSIENIIEHWFVIETMSKENKWNNNFKKELKNVINEIYKVMNDYSKNENIKMLIKSRINDPNKKIFLNGDDPFDEKNWVTGKDLIFGLKDDIGFRNIYKVKDCLKNYKDLLLLAGASEIESPLISLSNPIFNLKDKLLNSLLDKLIRQSDDKNYDVVFIIGEEKIGANRCVLSAVSTYFETMFSNCSNESTENKTEVLINDTKPNIFWVILRRLYGQPFEDAAKSVLRERDEFTTEQEYESYYLTFLIDVLKATDFYGVELKDEVEYLIINGEYINFANVCDILKWSRKFKVKGLEDYCKKYIKSNRQLVIDQLIEFHEDTSERSKMLDLLLAGNE</sequence>
<evidence type="ECO:0000313" key="4">
    <source>
        <dbReference type="Proteomes" id="UP000247702"/>
    </source>
</evidence>
<dbReference type="CDD" id="cd18186">
    <property type="entry name" value="BTB_POZ_ZBTB_KLHL-like"/>
    <property type="match status" value="1"/>
</dbReference>
<proteinExistence type="predicted"/>